<reference evidence="2" key="1">
    <citation type="submission" date="2022-12" db="EMBL/GenBank/DDBJ databases">
        <title>Draft genome assemblies for two species of Escallonia (Escalloniales).</title>
        <authorList>
            <person name="Chanderbali A."/>
            <person name="Dervinis C."/>
            <person name="Anghel I."/>
            <person name="Soltis D."/>
            <person name="Soltis P."/>
            <person name="Zapata F."/>
        </authorList>
    </citation>
    <scope>NUCLEOTIDE SEQUENCE</scope>
    <source>
        <strain evidence="2">UCBG64.0493</strain>
        <tissue evidence="2">Leaf</tissue>
    </source>
</reference>
<organism evidence="2 3">
    <name type="scientific">Escallonia herrerae</name>
    <dbReference type="NCBI Taxonomy" id="1293975"/>
    <lineage>
        <taxon>Eukaryota</taxon>
        <taxon>Viridiplantae</taxon>
        <taxon>Streptophyta</taxon>
        <taxon>Embryophyta</taxon>
        <taxon>Tracheophyta</taxon>
        <taxon>Spermatophyta</taxon>
        <taxon>Magnoliopsida</taxon>
        <taxon>eudicotyledons</taxon>
        <taxon>Gunneridae</taxon>
        <taxon>Pentapetalae</taxon>
        <taxon>asterids</taxon>
        <taxon>campanulids</taxon>
        <taxon>Escalloniales</taxon>
        <taxon>Escalloniaceae</taxon>
        <taxon>Escallonia</taxon>
    </lineage>
</organism>
<feature type="region of interest" description="Disordered" evidence="1">
    <location>
        <begin position="195"/>
        <end position="244"/>
    </location>
</feature>
<comment type="caution">
    <text evidence="2">The sequence shown here is derived from an EMBL/GenBank/DDBJ whole genome shotgun (WGS) entry which is preliminary data.</text>
</comment>
<dbReference type="PANTHER" id="PTHR15503">
    <property type="entry name" value="LDOC1 RELATED"/>
    <property type="match status" value="1"/>
</dbReference>
<protein>
    <recommendedName>
        <fullName evidence="4">Retrotransposon gag domain-containing protein</fullName>
    </recommendedName>
</protein>
<dbReference type="Pfam" id="PF08284">
    <property type="entry name" value="RVP_2"/>
    <property type="match status" value="1"/>
</dbReference>
<evidence type="ECO:0008006" key="4">
    <source>
        <dbReference type="Google" id="ProtNLM"/>
    </source>
</evidence>
<gene>
    <name evidence="2" type="ORF">RJ639_041482</name>
</gene>
<proteinExistence type="predicted"/>
<dbReference type="Gene3D" id="3.90.20.10">
    <property type="match status" value="1"/>
</dbReference>
<dbReference type="Proteomes" id="UP001188597">
    <property type="component" value="Unassembled WGS sequence"/>
</dbReference>
<evidence type="ECO:0000313" key="2">
    <source>
        <dbReference type="EMBL" id="KAK3027848.1"/>
    </source>
</evidence>
<feature type="compositionally biased region" description="Polar residues" evidence="1">
    <location>
        <begin position="214"/>
        <end position="242"/>
    </location>
</feature>
<dbReference type="EMBL" id="JAVXUP010000439">
    <property type="protein sequence ID" value="KAK3027848.1"/>
    <property type="molecule type" value="Genomic_DNA"/>
</dbReference>
<dbReference type="Gene3D" id="2.40.70.10">
    <property type="entry name" value="Acid Proteases"/>
    <property type="match status" value="1"/>
</dbReference>
<dbReference type="InterPro" id="IPR021109">
    <property type="entry name" value="Peptidase_aspartic_dom_sf"/>
</dbReference>
<keyword evidence="3" id="KW-1185">Reference proteome</keyword>
<dbReference type="PANTHER" id="PTHR15503:SF40">
    <property type="match status" value="1"/>
</dbReference>
<name>A0AA88WMS5_9ASTE</name>
<sequence>MVDTRLKQVEDVVKSTDKKLEEINSGYESLQKTMNMQMGLVDGRINMVDKRMNNLEREVQKISGIESGVEELKEGLAMIMETLLKGKNEQQQTTKENPNPDLSLRFGEQCFDSVVHRFNKLKQTTTVTEYQGQFEQLRAQMLAKNHTLIEEYFVESFLSGLKGEVRGMVQMFGPTTLSEAYGKARMQESQLHTLGINSKQSNPLIRKPQPPNSSLPHFQKRTAPQTLSHGSSSTPTSFNTKGGSYKVTKRLTDAERQSKREKGICYTCDEPFAPTHRCKNKRLFLMVAEEEGGSDEEEENTYEDAVQHWNENEITSTLHLSINAMEGQPYLNTIRLMGILNHYPISILIDSGSTHNFIDLKVAAKAQCQTTDVPDTLVTIINGTKISSSSLCRGLKWTMQGHDFCSDMKVLPLGCYDMVLGVEWMVENNLMPLQRSQKYGQKKGLKWAFGFMQQSLLSSPAHV</sequence>
<dbReference type="AlphaFoldDB" id="A0AA88WMS5"/>
<evidence type="ECO:0000313" key="3">
    <source>
        <dbReference type="Proteomes" id="UP001188597"/>
    </source>
</evidence>
<dbReference type="InterPro" id="IPR032567">
    <property type="entry name" value="RTL1-rel"/>
</dbReference>
<accession>A0AA88WMS5</accession>
<evidence type="ECO:0000256" key="1">
    <source>
        <dbReference type="SAM" id="MobiDB-lite"/>
    </source>
</evidence>
<dbReference type="SUPFAM" id="SSF50630">
    <property type="entry name" value="Acid proteases"/>
    <property type="match status" value="1"/>
</dbReference>
<dbReference type="CDD" id="cd00303">
    <property type="entry name" value="retropepsin_like"/>
    <property type="match status" value="1"/>
</dbReference>